<dbReference type="AlphaFoldDB" id="A0A7I9V7U9"/>
<dbReference type="GO" id="GO:0005829">
    <property type="term" value="C:cytosol"/>
    <property type="evidence" value="ECO:0007669"/>
    <property type="project" value="TreeGrafter"/>
</dbReference>
<dbReference type="NCBIfam" id="NF038139">
    <property type="entry name" value="Reg_Aceta_RamB"/>
    <property type="match status" value="1"/>
</dbReference>
<evidence type="ECO:0000256" key="2">
    <source>
        <dbReference type="ARBA" id="ARBA00023015"/>
    </source>
</evidence>
<dbReference type="RefSeq" id="WP_161895114.1">
    <property type="nucleotide sequence ID" value="NZ_BJOV01000003.1"/>
</dbReference>
<dbReference type="InterPro" id="IPR001387">
    <property type="entry name" value="Cro/C1-type_HTH"/>
</dbReference>
<dbReference type="PROSITE" id="PS50943">
    <property type="entry name" value="HTH_CROC1"/>
    <property type="match status" value="1"/>
</dbReference>
<dbReference type="SMART" id="SM00530">
    <property type="entry name" value="HTH_XRE"/>
    <property type="match status" value="1"/>
</dbReference>
<dbReference type="InterPro" id="IPR050807">
    <property type="entry name" value="TransReg_Diox_bact_type"/>
</dbReference>
<dbReference type="PIRSF" id="PIRSF019251">
    <property type="entry name" value="Rv0465c"/>
    <property type="match status" value="1"/>
</dbReference>
<dbReference type="EMBL" id="BJOV01000003">
    <property type="protein sequence ID" value="GEE01304.1"/>
    <property type="molecule type" value="Genomic_DNA"/>
</dbReference>
<evidence type="ECO:0000313" key="7">
    <source>
        <dbReference type="Proteomes" id="UP000444960"/>
    </source>
</evidence>
<dbReference type="PANTHER" id="PTHR46797">
    <property type="entry name" value="HTH-TYPE TRANSCRIPTIONAL REGULATOR"/>
    <property type="match status" value="1"/>
</dbReference>
<dbReference type="InterPro" id="IPR010982">
    <property type="entry name" value="Lambda_DNA-bd_dom_sf"/>
</dbReference>
<dbReference type="Proteomes" id="UP000444960">
    <property type="component" value="Unassembled WGS sequence"/>
</dbReference>
<dbReference type="Pfam" id="PF12844">
    <property type="entry name" value="HTH_19"/>
    <property type="match status" value="1"/>
</dbReference>
<dbReference type="Pfam" id="PF09856">
    <property type="entry name" value="ScfRs"/>
    <property type="match status" value="1"/>
</dbReference>
<keyword evidence="7" id="KW-1185">Reference proteome</keyword>
<dbReference type="GO" id="GO:0003677">
    <property type="term" value="F:DNA binding"/>
    <property type="evidence" value="ECO:0007669"/>
    <property type="project" value="UniProtKB-KW"/>
</dbReference>
<dbReference type="OrthoDB" id="9810578at2"/>
<evidence type="ECO:0000313" key="6">
    <source>
        <dbReference type="EMBL" id="GEE01304.1"/>
    </source>
</evidence>
<dbReference type="InterPro" id="IPR026281">
    <property type="entry name" value="HTH_RamB"/>
</dbReference>
<dbReference type="Gene3D" id="1.10.260.40">
    <property type="entry name" value="lambda repressor-like DNA-binding domains"/>
    <property type="match status" value="1"/>
</dbReference>
<gene>
    <name evidence="6" type="ORF">nbrc107696_17500</name>
</gene>
<keyword evidence="4" id="KW-0804">Transcription</keyword>
<dbReference type="SUPFAM" id="SSF47413">
    <property type="entry name" value="lambda repressor-like DNA-binding domains"/>
    <property type="match status" value="1"/>
</dbReference>
<keyword evidence="2" id="KW-0805">Transcription regulation</keyword>
<dbReference type="PANTHER" id="PTHR46797:SF23">
    <property type="entry name" value="HTH-TYPE TRANSCRIPTIONAL REGULATOR SUTR"/>
    <property type="match status" value="1"/>
</dbReference>
<feature type="domain" description="HTH cro/C1-type" evidence="5">
    <location>
        <begin position="12"/>
        <end position="66"/>
    </location>
</feature>
<comment type="caution">
    <text evidence="6">The sequence shown here is derived from an EMBL/GenBank/DDBJ whole genome shotgun (WGS) entry which is preliminary data.</text>
</comment>
<dbReference type="InterPro" id="IPR018653">
    <property type="entry name" value="ScfR_C"/>
</dbReference>
<dbReference type="Pfam" id="PF06114">
    <property type="entry name" value="Peptidase_M78"/>
    <property type="match status" value="1"/>
</dbReference>
<evidence type="ECO:0000256" key="1">
    <source>
        <dbReference type="ARBA" id="ARBA00007227"/>
    </source>
</evidence>
<name>A0A7I9V7U9_9ACTN</name>
<dbReference type="CDD" id="cd00093">
    <property type="entry name" value="HTH_XRE"/>
    <property type="match status" value="1"/>
</dbReference>
<reference evidence="7" key="1">
    <citation type="submission" date="2019-06" db="EMBL/GenBank/DDBJ databases">
        <title>Gordonia isolated from sludge of a wastewater treatment plant.</title>
        <authorList>
            <person name="Tamura T."/>
            <person name="Aoyama K."/>
            <person name="Kang Y."/>
            <person name="Saito S."/>
            <person name="Akiyama N."/>
            <person name="Yazawa K."/>
            <person name="Gonoi T."/>
            <person name="Mikami Y."/>
        </authorList>
    </citation>
    <scope>NUCLEOTIDE SEQUENCE [LARGE SCALE GENOMIC DNA]</scope>
    <source>
        <strain evidence="7">NBRC 107696</strain>
    </source>
</reference>
<proteinExistence type="inferred from homology"/>
<organism evidence="6 7">
    <name type="scientific">Gordonia spumicola</name>
    <dbReference type="NCBI Taxonomy" id="589161"/>
    <lineage>
        <taxon>Bacteria</taxon>
        <taxon>Bacillati</taxon>
        <taxon>Actinomycetota</taxon>
        <taxon>Actinomycetes</taxon>
        <taxon>Mycobacteriales</taxon>
        <taxon>Gordoniaceae</taxon>
        <taxon>Gordonia</taxon>
    </lineage>
</organism>
<evidence type="ECO:0000259" key="5">
    <source>
        <dbReference type="PROSITE" id="PS50943"/>
    </source>
</evidence>
<keyword evidence="3" id="KW-0238">DNA-binding</keyword>
<accession>A0A7I9V7U9</accession>
<comment type="similarity">
    <text evidence="1">Belongs to the short-chain fatty acyl-CoA assimilation regulator (ScfR) family.</text>
</comment>
<evidence type="ECO:0000256" key="3">
    <source>
        <dbReference type="ARBA" id="ARBA00023125"/>
    </source>
</evidence>
<dbReference type="InterPro" id="IPR010359">
    <property type="entry name" value="IrrE_HExxH"/>
</dbReference>
<protein>
    <submittedName>
        <fullName evidence="6">Putative transcriptional regulatory protein</fullName>
    </submittedName>
</protein>
<sequence>MSGTKMYVGARLRRLRGERGLSQSTMATTLGISASYLNQIEHDTRPLTAPVLAKITEIFGIDIGFFDPQDDVRLVAELREALLDEDLDFDPAASDANEVSAMVGSHRAIAEALVGMHSRYRVVSEQLAAATAGRGETSGRGAISAPHEEVRNFFYQRRNYIHELDEAAEGLTSRMRMHSADVRAGLTSRIEEVHGIRIARRVDLGDNVLHRFDKERRLIEFSAALSPGQRAFKVAAELAYLEFGDLITSLVAEGGFSTDDATALARQGLASYFAAAAVLPYAQFHGAAEDYRYDIERLSAFYAVSYETVCHRLSTLQRPNLRGVPWTFVRVDRAGNMSKRQSATGFNFSSSGGTCPLWNVYESFTSPGKILTQITEMPDGREYFWVSRTVERRAARYGQPGKTFAIGMGCELRHANRVVYSDGVGIGSDASATPIGAGCRVCDRRNCPQRAFPPLGSTLDIDEHRSTVSPYTTT</sequence>
<evidence type="ECO:0000256" key="4">
    <source>
        <dbReference type="ARBA" id="ARBA00023163"/>
    </source>
</evidence>
<dbReference type="GO" id="GO:0003700">
    <property type="term" value="F:DNA-binding transcription factor activity"/>
    <property type="evidence" value="ECO:0007669"/>
    <property type="project" value="TreeGrafter"/>
</dbReference>